<dbReference type="OrthoDB" id="4279at2"/>
<sequence>MRKDPFFPRSESFLEVNVSPFDDDEDLIAGMTTRRNGNSRHSFHSLNMAYYTGDDPAAVSANRQAIADQIGPGFSHWVEAEQVHGDHIIEMSSTNILNETPLEADGMYTRERGILLTSYYADCVPLFFYSPLTRYVGLAHAGWKGTSLDIGGKLVKEWIYKKEVPVGDIVAVIGPSISQARYEVDERVIHRMDMICPKEKPKPWYTSKKGHYQLNLKQMNALLLEKAGLPLENIFISKHCTYIEDNLFFSHRRDQGTTGRMMTCIGIKNDGTKESTGGKHGDNCRKFSRHSRNN</sequence>
<comment type="cofactor">
    <cofactor evidence="2">
        <name>Zn(2+)</name>
        <dbReference type="ChEBI" id="CHEBI:29105"/>
    </cofactor>
</comment>
<keyword evidence="5" id="KW-0808">Transferase</keyword>
<dbReference type="RefSeq" id="WP_091657470.1">
    <property type="nucleotide sequence ID" value="NZ_FONT01000001.1"/>
</dbReference>
<gene>
    <name evidence="14" type="ORF">SAMN05192532_101743</name>
</gene>
<evidence type="ECO:0000256" key="9">
    <source>
        <dbReference type="ARBA" id="ARBA00047989"/>
    </source>
</evidence>
<dbReference type="EMBL" id="FONT01000001">
    <property type="protein sequence ID" value="SFE40700.1"/>
    <property type="molecule type" value="Genomic_DNA"/>
</dbReference>
<comment type="catalytic activity">
    <reaction evidence="10">
        <text>adenosine + phosphate = alpha-D-ribose 1-phosphate + adenine</text>
        <dbReference type="Rhea" id="RHEA:27642"/>
        <dbReference type="ChEBI" id="CHEBI:16335"/>
        <dbReference type="ChEBI" id="CHEBI:16708"/>
        <dbReference type="ChEBI" id="CHEBI:43474"/>
        <dbReference type="ChEBI" id="CHEBI:57720"/>
        <dbReference type="EC" id="2.4.2.1"/>
    </reaction>
    <physiologicalReaction direction="left-to-right" evidence="10">
        <dbReference type="Rhea" id="RHEA:27643"/>
    </physiologicalReaction>
</comment>
<evidence type="ECO:0000256" key="11">
    <source>
        <dbReference type="ARBA" id="ARBA00049893"/>
    </source>
</evidence>
<keyword evidence="15" id="KW-1185">Reference proteome</keyword>
<dbReference type="PANTHER" id="PTHR30616">
    <property type="entry name" value="UNCHARACTERIZED PROTEIN YFIH"/>
    <property type="match status" value="1"/>
</dbReference>
<comment type="catalytic activity">
    <reaction evidence="1">
        <text>inosine + phosphate = alpha-D-ribose 1-phosphate + hypoxanthine</text>
        <dbReference type="Rhea" id="RHEA:27646"/>
        <dbReference type="ChEBI" id="CHEBI:17368"/>
        <dbReference type="ChEBI" id="CHEBI:17596"/>
        <dbReference type="ChEBI" id="CHEBI:43474"/>
        <dbReference type="ChEBI" id="CHEBI:57720"/>
        <dbReference type="EC" id="2.4.2.1"/>
    </reaction>
    <physiologicalReaction direction="left-to-right" evidence="1">
        <dbReference type="Rhea" id="RHEA:27647"/>
    </physiologicalReaction>
</comment>
<dbReference type="Proteomes" id="UP000199516">
    <property type="component" value="Unassembled WGS sequence"/>
</dbReference>
<feature type="region of interest" description="Disordered" evidence="13">
    <location>
        <begin position="268"/>
        <end position="294"/>
    </location>
</feature>
<comment type="catalytic activity">
    <reaction evidence="9">
        <text>adenosine + H2O + H(+) = inosine + NH4(+)</text>
        <dbReference type="Rhea" id="RHEA:24408"/>
        <dbReference type="ChEBI" id="CHEBI:15377"/>
        <dbReference type="ChEBI" id="CHEBI:15378"/>
        <dbReference type="ChEBI" id="CHEBI:16335"/>
        <dbReference type="ChEBI" id="CHEBI:17596"/>
        <dbReference type="ChEBI" id="CHEBI:28938"/>
        <dbReference type="EC" id="3.5.4.4"/>
    </reaction>
    <physiologicalReaction direction="left-to-right" evidence="9">
        <dbReference type="Rhea" id="RHEA:24409"/>
    </physiologicalReaction>
</comment>
<comment type="function">
    <text evidence="3">Purine nucleoside enzyme that catalyzes the phosphorolysis of adenosine and inosine nucleosides, yielding D-ribose 1-phosphate and the respective free bases, adenine and hypoxanthine. Also catalyzes the phosphorolysis of S-methyl-5'-thioadenosine into adenine and S-methyl-5-thio-alpha-D-ribose 1-phosphate. Also has adenosine deaminase activity.</text>
</comment>
<evidence type="ECO:0000256" key="1">
    <source>
        <dbReference type="ARBA" id="ARBA00000553"/>
    </source>
</evidence>
<evidence type="ECO:0000256" key="13">
    <source>
        <dbReference type="SAM" id="MobiDB-lite"/>
    </source>
</evidence>
<accession>A0A1I2ACY6</accession>
<organism evidence="14 15">
    <name type="scientific">Alteribacillus iranensis</name>
    <dbReference type="NCBI Taxonomy" id="930128"/>
    <lineage>
        <taxon>Bacteria</taxon>
        <taxon>Bacillati</taxon>
        <taxon>Bacillota</taxon>
        <taxon>Bacilli</taxon>
        <taxon>Bacillales</taxon>
        <taxon>Bacillaceae</taxon>
        <taxon>Alteribacillus</taxon>
    </lineage>
</organism>
<protein>
    <recommendedName>
        <fullName evidence="12">Purine nucleoside phosphorylase</fullName>
    </recommendedName>
</protein>
<dbReference type="GO" id="GO:0005507">
    <property type="term" value="F:copper ion binding"/>
    <property type="evidence" value="ECO:0007669"/>
    <property type="project" value="TreeGrafter"/>
</dbReference>
<evidence type="ECO:0000313" key="15">
    <source>
        <dbReference type="Proteomes" id="UP000199516"/>
    </source>
</evidence>
<proteinExistence type="inferred from homology"/>
<feature type="compositionally biased region" description="Basic and acidic residues" evidence="13">
    <location>
        <begin position="270"/>
        <end position="285"/>
    </location>
</feature>
<keyword evidence="8" id="KW-0862">Zinc</keyword>
<evidence type="ECO:0000313" key="14">
    <source>
        <dbReference type="EMBL" id="SFE40700.1"/>
    </source>
</evidence>
<evidence type="ECO:0000256" key="4">
    <source>
        <dbReference type="ARBA" id="ARBA00007353"/>
    </source>
</evidence>
<dbReference type="PANTHER" id="PTHR30616:SF2">
    <property type="entry name" value="PURINE NUCLEOSIDE PHOSPHORYLASE LACC1"/>
    <property type="match status" value="1"/>
</dbReference>
<evidence type="ECO:0000256" key="8">
    <source>
        <dbReference type="ARBA" id="ARBA00022833"/>
    </source>
</evidence>
<reference evidence="14 15" key="1">
    <citation type="submission" date="2016-10" db="EMBL/GenBank/DDBJ databases">
        <authorList>
            <person name="de Groot N.N."/>
        </authorList>
    </citation>
    <scope>NUCLEOTIDE SEQUENCE [LARGE SCALE GENOMIC DNA]</scope>
    <source>
        <strain evidence="14 15">DSM 23995</strain>
    </source>
</reference>
<evidence type="ECO:0000256" key="12">
    <source>
        <dbReference type="RuleBase" id="RU361274"/>
    </source>
</evidence>
<keyword evidence="6" id="KW-0479">Metal-binding</keyword>
<evidence type="ECO:0000256" key="10">
    <source>
        <dbReference type="ARBA" id="ARBA00048968"/>
    </source>
</evidence>
<dbReference type="InterPro" id="IPR038371">
    <property type="entry name" value="Cu_polyphenol_OxRdtase_sf"/>
</dbReference>
<dbReference type="Gene3D" id="3.60.140.10">
    <property type="entry name" value="CNF1/YfiH-like putative cysteine hydrolases"/>
    <property type="match status" value="1"/>
</dbReference>
<evidence type="ECO:0000256" key="7">
    <source>
        <dbReference type="ARBA" id="ARBA00022801"/>
    </source>
</evidence>
<comment type="catalytic activity">
    <reaction evidence="11">
        <text>S-methyl-5'-thioadenosine + phosphate = 5-(methylsulfanyl)-alpha-D-ribose 1-phosphate + adenine</text>
        <dbReference type="Rhea" id="RHEA:11852"/>
        <dbReference type="ChEBI" id="CHEBI:16708"/>
        <dbReference type="ChEBI" id="CHEBI:17509"/>
        <dbReference type="ChEBI" id="CHEBI:43474"/>
        <dbReference type="ChEBI" id="CHEBI:58533"/>
        <dbReference type="EC" id="2.4.2.28"/>
    </reaction>
    <physiologicalReaction direction="left-to-right" evidence="11">
        <dbReference type="Rhea" id="RHEA:11853"/>
    </physiologicalReaction>
</comment>
<evidence type="ECO:0000256" key="2">
    <source>
        <dbReference type="ARBA" id="ARBA00001947"/>
    </source>
</evidence>
<dbReference type="InterPro" id="IPR011324">
    <property type="entry name" value="Cytotoxic_necrot_fac-like_cat"/>
</dbReference>
<comment type="similarity">
    <text evidence="4 12">Belongs to the purine nucleoside phosphorylase YfiH/LACC1 family.</text>
</comment>
<dbReference type="STRING" id="930128.SAMN05192532_101743"/>
<evidence type="ECO:0000256" key="5">
    <source>
        <dbReference type="ARBA" id="ARBA00022679"/>
    </source>
</evidence>
<dbReference type="GO" id="GO:0017061">
    <property type="term" value="F:S-methyl-5-thioadenosine phosphorylase activity"/>
    <property type="evidence" value="ECO:0007669"/>
    <property type="project" value="UniProtKB-EC"/>
</dbReference>
<dbReference type="NCBIfam" id="TIGR00726">
    <property type="entry name" value="peptidoglycan editing factor PgeF"/>
    <property type="match status" value="1"/>
</dbReference>
<dbReference type="InterPro" id="IPR003730">
    <property type="entry name" value="Cu_polyphenol_OxRdtase"/>
</dbReference>
<dbReference type="CDD" id="cd16833">
    <property type="entry name" value="YfiH"/>
    <property type="match status" value="1"/>
</dbReference>
<name>A0A1I2ACY6_9BACI</name>
<evidence type="ECO:0000256" key="3">
    <source>
        <dbReference type="ARBA" id="ARBA00003215"/>
    </source>
</evidence>
<dbReference type="Pfam" id="PF02578">
    <property type="entry name" value="Cu-oxidase_4"/>
    <property type="match status" value="1"/>
</dbReference>
<dbReference type="SUPFAM" id="SSF64438">
    <property type="entry name" value="CNF1/YfiH-like putative cysteine hydrolases"/>
    <property type="match status" value="1"/>
</dbReference>
<keyword evidence="7" id="KW-0378">Hydrolase</keyword>
<dbReference type="GO" id="GO:0016787">
    <property type="term" value="F:hydrolase activity"/>
    <property type="evidence" value="ECO:0007669"/>
    <property type="project" value="UniProtKB-KW"/>
</dbReference>
<dbReference type="AlphaFoldDB" id="A0A1I2ACY6"/>
<evidence type="ECO:0000256" key="6">
    <source>
        <dbReference type="ARBA" id="ARBA00022723"/>
    </source>
</evidence>